<evidence type="ECO:0000313" key="1">
    <source>
        <dbReference type="EMBL" id="AOG60996.1"/>
    </source>
</evidence>
<gene>
    <name evidence="1" type="ORF">SHELI_v1c10490</name>
</gene>
<dbReference type="EMBL" id="CP017015">
    <property type="protein sequence ID" value="AOG60996.1"/>
    <property type="molecule type" value="Genomic_DNA"/>
</dbReference>
<reference evidence="1 2" key="1">
    <citation type="submission" date="2016-08" db="EMBL/GenBank/DDBJ databases">
        <title>Complete genome sequence of Spiroplasma helicoides TABS-2 (DSM 22551).</title>
        <authorList>
            <person name="Shen W.-Y."/>
            <person name="Lo W.-S."/>
            <person name="Lai Y.-C."/>
            <person name="Kuo C.-H."/>
        </authorList>
    </citation>
    <scope>NUCLEOTIDE SEQUENCE [LARGE SCALE GENOMIC DNA]</scope>
    <source>
        <strain evidence="1 2">TABS-2</strain>
    </source>
</reference>
<dbReference type="Proteomes" id="UP000094378">
    <property type="component" value="Chromosome"/>
</dbReference>
<dbReference type="RefSeq" id="WP_069117372.1">
    <property type="nucleotide sequence ID" value="NZ_CP017015.1"/>
</dbReference>
<dbReference type="OrthoDB" id="387392at2"/>
<protein>
    <submittedName>
        <fullName evidence="1">Uncharacterized protein</fullName>
    </submittedName>
</protein>
<organism evidence="1 2">
    <name type="scientific">Spiroplasma helicoides</name>
    <dbReference type="NCBI Taxonomy" id="216938"/>
    <lineage>
        <taxon>Bacteria</taxon>
        <taxon>Bacillati</taxon>
        <taxon>Mycoplasmatota</taxon>
        <taxon>Mollicutes</taxon>
        <taxon>Entomoplasmatales</taxon>
        <taxon>Spiroplasmataceae</taxon>
        <taxon>Spiroplasma</taxon>
    </lineage>
</organism>
<dbReference type="AlphaFoldDB" id="A0A1B3SM34"/>
<proteinExistence type="predicted"/>
<evidence type="ECO:0000313" key="2">
    <source>
        <dbReference type="Proteomes" id="UP000094378"/>
    </source>
</evidence>
<accession>A0A1B3SM34</accession>
<dbReference type="KEGG" id="shj:SHELI_v1c10490"/>
<sequence>MDKLQKLIFLLLKDEQKLAKELAKSFSFNYNNKMFYYELIQDSVISFAKSLNILTGENYYIKDFNTASETIAKIVKNLINNNLEIKWFEKMHEWLPGLIEFFKVVINYFNIFDVNKIIDEILTIDDVLEVRKKNIKNINLNYFDANNFLLVLKSIVNNHNNKGENILKNILNIFFSTHNIHGYKGKDEVDIKGGKLKIEYESISEVYAKILVDILIELMGENTIEFSLVFKKYKIYTKNLLKALINWVIGYNSGGSLLNFFDIPKILHNMPKFRKYLPPFLQGLINKVKINSKEWEKFTDNFISYIWLDEKNLIGINLKNLLEESIFLLIQKIINLEKLIINKKSFNYNNSLNIIDLKTYFFSKSVKEIINICFIKTHNKRNNLVNFNLVESLFLSFIDLKFLNINEKNLWLLLGVKQDFTVEFNSPMYYFKELLASNIDFISSWFNILQTTIDDLNSCLKPFNKIYNLKLNFERADNSDIYIKYLSNKIIFSIKLFELDENNSYKKICIKFF</sequence>
<name>A0A1B3SM34_9MOLU</name>
<keyword evidence="2" id="KW-1185">Reference proteome</keyword>